<keyword evidence="2" id="KW-1185">Reference proteome</keyword>
<dbReference type="Proteomes" id="UP000054248">
    <property type="component" value="Unassembled WGS sequence"/>
</dbReference>
<dbReference type="HOGENOM" id="CLU_2028423_0_0_1"/>
<dbReference type="OrthoDB" id="2674421at2759"/>
<proteinExistence type="predicted"/>
<accession>A0A0C3QF08</accession>
<evidence type="ECO:0000313" key="1">
    <source>
        <dbReference type="EMBL" id="KIO23739.1"/>
    </source>
</evidence>
<dbReference type="EMBL" id="KN823077">
    <property type="protein sequence ID" value="KIO23739.1"/>
    <property type="molecule type" value="Genomic_DNA"/>
</dbReference>
<reference evidence="2" key="2">
    <citation type="submission" date="2015-01" db="EMBL/GenBank/DDBJ databases">
        <title>Evolutionary Origins and Diversification of the Mycorrhizal Mutualists.</title>
        <authorList>
            <consortium name="DOE Joint Genome Institute"/>
            <consortium name="Mycorrhizal Genomics Consortium"/>
            <person name="Kohler A."/>
            <person name="Kuo A."/>
            <person name="Nagy L.G."/>
            <person name="Floudas D."/>
            <person name="Copeland A."/>
            <person name="Barry K.W."/>
            <person name="Cichocki N."/>
            <person name="Veneault-Fourrey C."/>
            <person name="LaButti K."/>
            <person name="Lindquist E.A."/>
            <person name="Lipzen A."/>
            <person name="Lundell T."/>
            <person name="Morin E."/>
            <person name="Murat C."/>
            <person name="Riley R."/>
            <person name="Ohm R."/>
            <person name="Sun H."/>
            <person name="Tunlid A."/>
            <person name="Henrissat B."/>
            <person name="Grigoriev I.V."/>
            <person name="Hibbett D.S."/>
            <person name="Martin F."/>
        </authorList>
    </citation>
    <scope>NUCLEOTIDE SEQUENCE [LARGE SCALE GENOMIC DNA]</scope>
    <source>
        <strain evidence="2">MUT 4182</strain>
    </source>
</reference>
<organism evidence="1 2">
    <name type="scientific">Tulasnella calospora MUT 4182</name>
    <dbReference type="NCBI Taxonomy" id="1051891"/>
    <lineage>
        <taxon>Eukaryota</taxon>
        <taxon>Fungi</taxon>
        <taxon>Dikarya</taxon>
        <taxon>Basidiomycota</taxon>
        <taxon>Agaricomycotina</taxon>
        <taxon>Agaricomycetes</taxon>
        <taxon>Cantharellales</taxon>
        <taxon>Tulasnellaceae</taxon>
        <taxon>Tulasnella</taxon>
    </lineage>
</organism>
<sequence>MSDAVASPLLRWTRCRRMLSTVPTPAIDGTIISRAKQCTLFMNIRCVVEYYLVDYNSRSIFWVENIDILTNLGGIGSSVEPFESTRHLRSALQPEFWVHMEYYPCHQPTYHHEAEKKLTVVL</sequence>
<protein>
    <submittedName>
        <fullName evidence="1">Uncharacterized protein</fullName>
    </submittedName>
</protein>
<gene>
    <name evidence="1" type="ORF">M407DRAFT_26802</name>
</gene>
<name>A0A0C3QF08_9AGAM</name>
<reference evidence="1 2" key="1">
    <citation type="submission" date="2014-04" db="EMBL/GenBank/DDBJ databases">
        <authorList>
            <consortium name="DOE Joint Genome Institute"/>
            <person name="Kuo A."/>
            <person name="Girlanda M."/>
            <person name="Perotto S."/>
            <person name="Kohler A."/>
            <person name="Nagy L.G."/>
            <person name="Floudas D."/>
            <person name="Copeland A."/>
            <person name="Barry K.W."/>
            <person name="Cichocki N."/>
            <person name="Veneault-Fourrey C."/>
            <person name="LaButti K."/>
            <person name="Lindquist E.A."/>
            <person name="Lipzen A."/>
            <person name="Lundell T."/>
            <person name="Morin E."/>
            <person name="Murat C."/>
            <person name="Sun H."/>
            <person name="Tunlid A."/>
            <person name="Henrissat B."/>
            <person name="Grigoriev I.V."/>
            <person name="Hibbett D.S."/>
            <person name="Martin F."/>
            <person name="Nordberg H.P."/>
            <person name="Cantor M.N."/>
            <person name="Hua S.X."/>
        </authorList>
    </citation>
    <scope>NUCLEOTIDE SEQUENCE [LARGE SCALE GENOMIC DNA]</scope>
    <source>
        <strain evidence="1 2">MUT 4182</strain>
    </source>
</reference>
<evidence type="ECO:0000313" key="2">
    <source>
        <dbReference type="Proteomes" id="UP000054248"/>
    </source>
</evidence>
<dbReference type="AlphaFoldDB" id="A0A0C3QF08"/>